<comment type="similarity">
    <text evidence="2">Belongs to the CorA metal ion transporter (MIT) (TC 1.A.35) family.</text>
</comment>
<evidence type="ECO:0000256" key="7">
    <source>
        <dbReference type="ARBA" id="ARBA00023136"/>
    </source>
</evidence>
<evidence type="ECO:0000256" key="4">
    <source>
        <dbReference type="ARBA" id="ARBA00022475"/>
    </source>
</evidence>
<name>A0A1F5NAF0_9BACT</name>
<keyword evidence="7 8" id="KW-0472">Membrane</keyword>
<evidence type="ECO:0000256" key="5">
    <source>
        <dbReference type="ARBA" id="ARBA00022692"/>
    </source>
</evidence>
<sequence length="305" mass="35965">MKFEELKHNGYRWINITEPDAEMVNYLKDNFHFHPLNLEDIVSKVGYPKVDAYQDYLFAILQFPVYEKDRRIYKREELDIFFGRDYLITINSGSLQALQNFFETCRLDELAREKFMSRGIPMLLYEIMDSMHDYVFPIINQKNDMIFALEEEIYETPELKDMIQEIMILKRNIINIRRILSPQRAVLVELQNKHPAFIPPEMVIYFDDVLDKKDKIINQLDTAFDYVEVLEQANETLINRSTNKVIKVLAIFSVIPLPLQLIINYYGMNVALPFQTAPHILLYINTALVVTGAVMVGILIKKRWL</sequence>
<dbReference type="PANTHER" id="PTHR46494:SF1">
    <property type="entry name" value="CORA FAMILY METAL ION TRANSPORTER (EUROFUNG)"/>
    <property type="match status" value="1"/>
</dbReference>
<feature type="transmembrane region" description="Helical" evidence="8">
    <location>
        <begin position="280"/>
        <end position="300"/>
    </location>
</feature>
<reference evidence="9 10" key="1">
    <citation type="journal article" date="2016" name="Nat. Commun.">
        <title>Thousands of microbial genomes shed light on interconnected biogeochemical processes in an aquifer system.</title>
        <authorList>
            <person name="Anantharaman K."/>
            <person name="Brown C.T."/>
            <person name="Hug L.A."/>
            <person name="Sharon I."/>
            <person name="Castelle C.J."/>
            <person name="Probst A.J."/>
            <person name="Thomas B.C."/>
            <person name="Singh A."/>
            <person name="Wilkins M.J."/>
            <person name="Karaoz U."/>
            <person name="Brodie E.L."/>
            <person name="Williams K.H."/>
            <person name="Hubbard S.S."/>
            <person name="Banfield J.F."/>
        </authorList>
    </citation>
    <scope>NUCLEOTIDE SEQUENCE [LARGE SCALE GENOMIC DNA]</scope>
</reference>
<evidence type="ECO:0000256" key="8">
    <source>
        <dbReference type="SAM" id="Phobius"/>
    </source>
</evidence>
<gene>
    <name evidence="9" type="ORF">A3K06_02220</name>
</gene>
<dbReference type="AlphaFoldDB" id="A0A1F5NAF0"/>
<dbReference type="CDD" id="cd12822">
    <property type="entry name" value="TmCorA-like"/>
    <property type="match status" value="1"/>
</dbReference>
<protein>
    <recommendedName>
        <fullName evidence="11">Magnesium transporter CorA</fullName>
    </recommendedName>
</protein>
<keyword evidence="4" id="KW-1003">Cell membrane</keyword>
<evidence type="ECO:0000256" key="3">
    <source>
        <dbReference type="ARBA" id="ARBA00022448"/>
    </source>
</evidence>
<organism evidence="9 10">
    <name type="scientific">Candidatus Doudnabacteria bacterium RIFCSPHIGHO2_01_52_17</name>
    <dbReference type="NCBI Taxonomy" id="1817820"/>
    <lineage>
        <taxon>Bacteria</taxon>
        <taxon>Candidatus Doudnaibacteriota</taxon>
    </lineage>
</organism>
<comment type="subcellular location">
    <subcellularLocation>
        <location evidence="1">Cell membrane</location>
        <topology evidence="1">Multi-pass membrane protein</topology>
    </subcellularLocation>
</comment>
<keyword evidence="3" id="KW-0813">Transport</keyword>
<evidence type="ECO:0000256" key="6">
    <source>
        <dbReference type="ARBA" id="ARBA00022989"/>
    </source>
</evidence>
<dbReference type="GO" id="GO:0000287">
    <property type="term" value="F:magnesium ion binding"/>
    <property type="evidence" value="ECO:0007669"/>
    <property type="project" value="TreeGrafter"/>
</dbReference>
<comment type="caution">
    <text evidence="9">The sequence shown here is derived from an EMBL/GenBank/DDBJ whole genome shotgun (WGS) entry which is preliminary data.</text>
</comment>
<evidence type="ECO:0000256" key="2">
    <source>
        <dbReference type="ARBA" id="ARBA00009765"/>
    </source>
</evidence>
<dbReference type="Gene3D" id="1.20.58.340">
    <property type="entry name" value="Magnesium transport protein CorA, transmembrane region"/>
    <property type="match status" value="2"/>
</dbReference>
<dbReference type="InterPro" id="IPR045863">
    <property type="entry name" value="CorA_TM1_TM2"/>
</dbReference>
<proteinExistence type="inferred from homology"/>
<evidence type="ECO:0008006" key="11">
    <source>
        <dbReference type="Google" id="ProtNLM"/>
    </source>
</evidence>
<evidence type="ECO:0000313" key="10">
    <source>
        <dbReference type="Proteomes" id="UP000176547"/>
    </source>
</evidence>
<dbReference type="InterPro" id="IPR045861">
    <property type="entry name" value="CorA_cytoplasmic_dom"/>
</dbReference>
<dbReference type="SUPFAM" id="SSF144083">
    <property type="entry name" value="Magnesium transport protein CorA, transmembrane region"/>
    <property type="match status" value="1"/>
</dbReference>
<dbReference type="Pfam" id="PF01544">
    <property type="entry name" value="CorA"/>
    <property type="match status" value="1"/>
</dbReference>
<dbReference type="InterPro" id="IPR002523">
    <property type="entry name" value="MgTranspt_CorA/ZnTranspt_ZntB"/>
</dbReference>
<evidence type="ECO:0000256" key="1">
    <source>
        <dbReference type="ARBA" id="ARBA00004651"/>
    </source>
</evidence>
<dbReference type="PANTHER" id="PTHR46494">
    <property type="entry name" value="CORA FAMILY METAL ION TRANSPORTER (EUROFUNG)"/>
    <property type="match status" value="1"/>
</dbReference>
<dbReference type="Gene3D" id="3.30.460.20">
    <property type="entry name" value="CorA soluble domain-like"/>
    <property type="match status" value="1"/>
</dbReference>
<dbReference type="Proteomes" id="UP000176547">
    <property type="component" value="Unassembled WGS sequence"/>
</dbReference>
<accession>A0A1F5NAF0</accession>
<keyword evidence="6 8" id="KW-1133">Transmembrane helix</keyword>
<dbReference type="SUPFAM" id="SSF143865">
    <property type="entry name" value="CorA soluble domain-like"/>
    <property type="match status" value="1"/>
</dbReference>
<evidence type="ECO:0000313" key="9">
    <source>
        <dbReference type="EMBL" id="OGE74538.1"/>
    </source>
</evidence>
<dbReference type="GO" id="GO:0015095">
    <property type="term" value="F:magnesium ion transmembrane transporter activity"/>
    <property type="evidence" value="ECO:0007669"/>
    <property type="project" value="TreeGrafter"/>
</dbReference>
<dbReference type="GO" id="GO:0050897">
    <property type="term" value="F:cobalt ion binding"/>
    <property type="evidence" value="ECO:0007669"/>
    <property type="project" value="TreeGrafter"/>
</dbReference>
<dbReference type="GO" id="GO:0015087">
    <property type="term" value="F:cobalt ion transmembrane transporter activity"/>
    <property type="evidence" value="ECO:0007669"/>
    <property type="project" value="TreeGrafter"/>
</dbReference>
<feature type="transmembrane region" description="Helical" evidence="8">
    <location>
        <begin position="248"/>
        <end position="268"/>
    </location>
</feature>
<keyword evidence="5 8" id="KW-0812">Transmembrane</keyword>
<dbReference type="GO" id="GO:0005886">
    <property type="term" value="C:plasma membrane"/>
    <property type="evidence" value="ECO:0007669"/>
    <property type="project" value="UniProtKB-SubCell"/>
</dbReference>
<dbReference type="EMBL" id="MFEG01000061">
    <property type="protein sequence ID" value="OGE74538.1"/>
    <property type="molecule type" value="Genomic_DNA"/>
</dbReference>